<evidence type="ECO:0000256" key="5">
    <source>
        <dbReference type="ARBA" id="ARBA00022496"/>
    </source>
</evidence>
<organism evidence="20 21">
    <name type="scientific">Luteolibacter soli</name>
    <dbReference type="NCBI Taxonomy" id="3135280"/>
    <lineage>
        <taxon>Bacteria</taxon>
        <taxon>Pseudomonadati</taxon>
        <taxon>Verrucomicrobiota</taxon>
        <taxon>Verrucomicrobiia</taxon>
        <taxon>Verrucomicrobiales</taxon>
        <taxon>Verrucomicrobiaceae</taxon>
        <taxon>Luteolibacter</taxon>
    </lineage>
</organism>
<comment type="similarity">
    <text evidence="2 14 15">Belongs to the TonB-dependent receptor family.</text>
</comment>
<dbReference type="PROSITE" id="PS52016">
    <property type="entry name" value="TONB_DEPENDENT_REC_3"/>
    <property type="match status" value="1"/>
</dbReference>
<evidence type="ECO:0000256" key="9">
    <source>
        <dbReference type="ARBA" id="ARBA00023065"/>
    </source>
</evidence>
<keyword evidence="9" id="KW-0406">Ion transport</keyword>
<sequence>MNPANRIVPIALALAALPPLHAQESATPQDPNKKKENATPVSNSPSVLTDLVVQGQSPQGAYGAPAETQVTGLPAPIKELPLTVNTLSEQFIADTSARRIRDLIGYVPGVSASDDSGATGDLVNIRGFNFIYQSYINGMRNRVSYDASRRFANIDRIEIFKGPGGVEFGTGDPGGFVNYVTKKPEAVQSTEIGAEAGSYDYVHAYMDSTGPLVNALQGDHGEGVYYRMIVSGDSANSFRDCFSTEGYQVAPSILWKYAEDSSLLFEFDYQYRDQPYDRGIMYIEGAGFKDNFTPINTSYHEPTDYFMNHNTRSSLYWTHKVNDNVTLRMNGEIDTNRGMGTGVRNPFTFLLYGAGNEWNGNPTLNRTTQDFDSEMWAYNLKPEVLLNFETGSVKHTGLFGINYVNTDTKRRSMDRYDLRPIDFRLPVHGQPPILHPPLAPRNFRLEEELEEFGVYYQHKADIGERFHLLGGVRWDWYQDELATTTNVLLRPLPPLSGYSDEDYSGRLGAVVDITDNVSLFAGVSNSFQPQTGQLASGESPDPLEATSIEGGIKANFCDNRLQTTLSIYQTERKNMLELDPTDPNEVFVIPLGTVTISGVEFEATGKLTDELDIMGGFAFMDSEISDTLDPSTRGKNFYNVPDFQAGVRLRYDTSAWLLKGLSLGAGCVYVGERNGDATNSFQLPDYVRFDAGVYYDWRNWSFKLTCENLADETYYLASQGSADIIQPGSPRLVTLGASMKF</sequence>
<evidence type="ECO:0000256" key="11">
    <source>
        <dbReference type="ARBA" id="ARBA00023136"/>
    </source>
</evidence>
<keyword evidence="11 14" id="KW-0472">Membrane</keyword>
<dbReference type="SUPFAM" id="SSF56935">
    <property type="entry name" value="Porins"/>
    <property type="match status" value="1"/>
</dbReference>
<comment type="caution">
    <text evidence="20">The sequence shown here is derived from an EMBL/GenBank/DDBJ whole genome shotgun (WGS) entry which is preliminary data.</text>
</comment>
<comment type="subcellular location">
    <subcellularLocation>
        <location evidence="1 14">Cell outer membrane</location>
        <topology evidence="1 14">Multi-pass membrane protein</topology>
    </subcellularLocation>
</comment>
<keyword evidence="4 14" id="KW-1134">Transmembrane beta strand</keyword>
<evidence type="ECO:0000256" key="13">
    <source>
        <dbReference type="ARBA" id="ARBA00023237"/>
    </source>
</evidence>
<protein>
    <submittedName>
        <fullName evidence="20">TonB-dependent receptor</fullName>
    </submittedName>
</protein>
<accession>A0ABU9AML2</accession>
<feature type="domain" description="TonB-dependent receptor plug" evidence="19">
    <location>
        <begin position="77"/>
        <end position="175"/>
    </location>
</feature>
<dbReference type="RefSeq" id="WP_341402289.1">
    <property type="nucleotide sequence ID" value="NZ_JBBUKT010000001.1"/>
</dbReference>
<feature type="chain" id="PRO_5046041852" evidence="17">
    <location>
        <begin position="23"/>
        <end position="741"/>
    </location>
</feature>
<gene>
    <name evidence="20" type="ORF">WKV53_00470</name>
</gene>
<evidence type="ECO:0000256" key="6">
    <source>
        <dbReference type="ARBA" id="ARBA00022692"/>
    </source>
</evidence>
<keyword evidence="12 20" id="KW-0675">Receptor</keyword>
<dbReference type="Pfam" id="PF07715">
    <property type="entry name" value="Plug"/>
    <property type="match status" value="1"/>
</dbReference>
<evidence type="ECO:0000313" key="20">
    <source>
        <dbReference type="EMBL" id="MEK7948944.1"/>
    </source>
</evidence>
<keyword evidence="7 17" id="KW-0732">Signal</keyword>
<dbReference type="Proteomes" id="UP001371305">
    <property type="component" value="Unassembled WGS sequence"/>
</dbReference>
<keyword evidence="3 14" id="KW-0813">Transport</keyword>
<dbReference type="NCBIfam" id="TIGR01783">
    <property type="entry name" value="TonB-siderophor"/>
    <property type="match status" value="1"/>
</dbReference>
<evidence type="ECO:0000256" key="4">
    <source>
        <dbReference type="ARBA" id="ARBA00022452"/>
    </source>
</evidence>
<evidence type="ECO:0000256" key="15">
    <source>
        <dbReference type="RuleBase" id="RU003357"/>
    </source>
</evidence>
<dbReference type="InterPro" id="IPR037066">
    <property type="entry name" value="Plug_dom_sf"/>
</dbReference>
<proteinExistence type="inferred from homology"/>
<dbReference type="InterPro" id="IPR010105">
    <property type="entry name" value="TonB_sidphr_rcpt"/>
</dbReference>
<dbReference type="InterPro" id="IPR000531">
    <property type="entry name" value="Beta-barrel_TonB"/>
</dbReference>
<evidence type="ECO:0000256" key="16">
    <source>
        <dbReference type="SAM" id="MobiDB-lite"/>
    </source>
</evidence>
<dbReference type="InterPro" id="IPR039426">
    <property type="entry name" value="TonB-dep_rcpt-like"/>
</dbReference>
<keyword evidence="13 14" id="KW-0998">Cell outer membrane</keyword>
<feature type="region of interest" description="Disordered" evidence="16">
    <location>
        <begin position="23"/>
        <end position="45"/>
    </location>
</feature>
<feature type="signal peptide" evidence="17">
    <location>
        <begin position="1"/>
        <end position="22"/>
    </location>
</feature>
<keyword evidence="21" id="KW-1185">Reference proteome</keyword>
<evidence type="ECO:0000259" key="18">
    <source>
        <dbReference type="Pfam" id="PF00593"/>
    </source>
</evidence>
<evidence type="ECO:0000256" key="12">
    <source>
        <dbReference type="ARBA" id="ARBA00023170"/>
    </source>
</evidence>
<dbReference type="PANTHER" id="PTHR32552">
    <property type="entry name" value="FERRICHROME IRON RECEPTOR-RELATED"/>
    <property type="match status" value="1"/>
</dbReference>
<dbReference type="Gene3D" id="2.170.130.10">
    <property type="entry name" value="TonB-dependent receptor, plug domain"/>
    <property type="match status" value="1"/>
</dbReference>
<evidence type="ECO:0000259" key="19">
    <source>
        <dbReference type="Pfam" id="PF07715"/>
    </source>
</evidence>
<evidence type="ECO:0000256" key="10">
    <source>
        <dbReference type="ARBA" id="ARBA00023077"/>
    </source>
</evidence>
<evidence type="ECO:0000256" key="14">
    <source>
        <dbReference type="PROSITE-ProRule" id="PRU01360"/>
    </source>
</evidence>
<evidence type="ECO:0000256" key="7">
    <source>
        <dbReference type="ARBA" id="ARBA00022729"/>
    </source>
</evidence>
<feature type="domain" description="TonB-dependent receptor-like beta-barrel" evidence="18">
    <location>
        <begin position="257"/>
        <end position="709"/>
    </location>
</feature>
<dbReference type="PANTHER" id="PTHR32552:SF68">
    <property type="entry name" value="FERRICHROME OUTER MEMBRANE TRANSPORTER_PHAGE RECEPTOR"/>
    <property type="match status" value="1"/>
</dbReference>
<keyword evidence="8" id="KW-0408">Iron</keyword>
<keyword evidence="5" id="KW-0410">Iron transport</keyword>
<name>A0ABU9AML2_9BACT</name>
<reference evidence="20 21" key="1">
    <citation type="submission" date="2024-04" db="EMBL/GenBank/DDBJ databases">
        <title>Luteolibacter sp. isolated from soil.</title>
        <authorList>
            <person name="An J."/>
        </authorList>
    </citation>
    <scope>NUCLEOTIDE SEQUENCE [LARGE SCALE GENOMIC DNA]</scope>
    <source>
        <strain evidence="20 21">Y139</strain>
    </source>
</reference>
<evidence type="ECO:0000256" key="2">
    <source>
        <dbReference type="ARBA" id="ARBA00009810"/>
    </source>
</evidence>
<dbReference type="InterPro" id="IPR012910">
    <property type="entry name" value="Plug_dom"/>
</dbReference>
<dbReference type="EMBL" id="JBBUKT010000001">
    <property type="protein sequence ID" value="MEK7948944.1"/>
    <property type="molecule type" value="Genomic_DNA"/>
</dbReference>
<evidence type="ECO:0000256" key="8">
    <source>
        <dbReference type="ARBA" id="ARBA00023004"/>
    </source>
</evidence>
<evidence type="ECO:0000256" key="17">
    <source>
        <dbReference type="SAM" id="SignalP"/>
    </source>
</evidence>
<dbReference type="CDD" id="cd01347">
    <property type="entry name" value="ligand_gated_channel"/>
    <property type="match status" value="1"/>
</dbReference>
<dbReference type="Pfam" id="PF00593">
    <property type="entry name" value="TonB_dep_Rec_b-barrel"/>
    <property type="match status" value="1"/>
</dbReference>
<keyword evidence="6 14" id="KW-0812">Transmembrane</keyword>
<dbReference type="Gene3D" id="2.40.170.20">
    <property type="entry name" value="TonB-dependent receptor, beta-barrel domain"/>
    <property type="match status" value="1"/>
</dbReference>
<keyword evidence="10 15" id="KW-0798">TonB box</keyword>
<dbReference type="InterPro" id="IPR036942">
    <property type="entry name" value="Beta-barrel_TonB_sf"/>
</dbReference>
<evidence type="ECO:0000256" key="3">
    <source>
        <dbReference type="ARBA" id="ARBA00022448"/>
    </source>
</evidence>
<evidence type="ECO:0000256" key="1">
    <source>
        <dbReference type="ARBA" id="ARBA00004571"/>
    </source>
</evidence>
<evidence type="ECO:0000313" key="21">
    <source>
        <dbReference type="Proteomes" id="UP001371305"/>
    </source>
</evidence>